<evidence type="ECO:0000256" key="6">
    <source>
        <dbReference type="ARBA" id="ARBA00022729"/>
    </source>
</evidence>
<sequence>MRTTFISALAVFACSVAGHADELSDARVKQLSDQNQALAKRLADLERRQQNFEKKSMAKAQPAFAKGNLSDAMAADLPYKTAQKAPAPASDDLCWNGVCLYGSMEMALTYQNHGAPLSVLSGSAVDYLIGKTSNGPYFGIAPNAMTNSNIGLRGKQEIADGLYAVFNLQTLFNAENGTILSGIGSVAQNNGLSLAQQNAAGDSSKAGQAFNNAAYAGLSSAKYGTLTFGRQSTLISDAVVNYDPIPGSNAFSVIGFQGLTGGGGATENRTFDNSFEYRVNVGPVRLAAETQLRNGGNSGTGNAFQGSVGFDYMGFSFDALGSKINDAVSAAPLSAAQVAAAAAAPVPTGLGAVAATVSDNTAFMLVAKYTIGPLRLYGGYEHINFANPNNPLVPGAFLEGGYTIFAPNNTNFTTDKIFQVFWAGAKYSVRSDLDLTLAYYHQSQNSFVIGNGTNSTGTCKTAVSAGCSGTLDAVSFVTDYRFAKHFDAYAGIMWSQAQNGLISGFLLATPGVNKLSAYDPTVGLRYQF</sequence>
<dbReference type="EMBL" id="LT670849">
    <property type="protein sequence ID" value="SHN65666.1"/>
    <property type="molecule type" value="Genomic_DNA"/>
</dbReference>
<keyword evidence="6 12" id="KW-0732">Signal</keyword>
<dbReference type="SUPFAM" id="SSF56935">
    <property type="entry name" value="Porins"/>
    <property type="match status" value="1"/>
</dbReference>
<dbReference type="InterPro" id="IPR023614">
    <property type="entry name" value="Porin_dom_sf"/>
</dbReference>
<feature type="coiled-coil region" evidence="11">
    <location>
        <begin position="28"/>
        <end position="55"/>
    </location>
</feature>
<feature type="chain" id="PRO_5013133723" evidence="12">
    <location>
        <begin position="21"/>
        <end position="528"/>
    </location>
</feature>
<dbReference type="GO" id="GO:0009279">
    <property type="term" value="C:cell outer membrane"/>
    <property type="evidence" value="ECO:0007669"/>
    <property type="project" value="UniProtKB-SubCell"/>
</dbReference>
<evidence type="ECO:0000256" key="9">
    <source>
        <dbReference type="ARBA" id="ARBA00023136"/>
    </source>
</evidence>
<keyword evidence="10" id="KW-0998">Cell outer membrane</keyword>
<accession>A0A1M7T4M7</accession>
<dbReference type="RefSeq" id="WP_083587433.1">
    <property type="nucleotide sequence ID" value="NZ_LT670849.1"/>
</dbReference>
<keyword evidence="5" id="KW-0812">Transmembrane</keyword>
<gene>
    <name evidence="14" type="ORF">SAMN05444170_0759</name>
</gene>
<dbReference type="PANTHER" id="PTHR34501:SF9">
    <property type="entry name" value="MAJOR OUTER MEMBRANE PROTEIN P.IA"/>
    <property type="match status" value="1"/>
</dbReference>
<dbReference type="OrthoDB" id="5932506at2"/>
<dbReference type="InterPro" id="IPR033900">
    <property type="entry name" value="Gram_neg_porin_domain"/>
</dbReference>
<keyword evidence="8" id="KW-0626">Porin</keyword>
<evidence type="ECO:0000256" key="5">
    <source>
        <dbReference type="ARBA" id="ARBA00022692"/>
    </source>
</evidence>
<keyword evidence="9" id="KW-0472">Membrane</keyword>
<keyword evidence="15" id="KW-1185">Reference proteome</keyword>
<evidence type="ECO:0000313" key="15">
    <source>
        <dbReference type="Proteomes" id="UP000184096"/>
    </source>
</evidence>
<dbReference type="InterPro" id="IPR050298">
    <property type="entry name" value="Gram-neg_bact_OMP"/>
</dbReference>
<dbReference type="GO" id="GO:0006811">
    <property type="term" value="P:monoatomic ion transport"/>
    <property type="evidence" value="ECO:0007669"/>
    <property type="project" value="UniProtKB-KW"/>
</dbReference>
<dbReference type="GO" id="GO:0015288">
    <property type="term" value="F:porin activity"/>
    <property type="evidence" value="ECO:0007669"/>
    <property type="project" value="UniProtKB-KW"/>
</dbReference>
<evidence type="ECO:0000256" key="1">
    <source>
        <dbReference type="ARBA" id="ARBA00004571"/>
    </source>
</evidence>
<dbReference type="GO" id="GO:0046930">
    <property type="term" value="C:pore complex"/>
    <property type="evidence" value="ECO:0007669"/>
    <property type="project" value="UniProtKB-KW"/>
</dbReference>
<dbReference type="CDD" id="cd00342">
    <property type="entry name" value="gram_neg_porins"/>
    <property type="match status" value="1"/>
</dbReference>
<name>A0A1M7T4M7_9BRAD</name>
<evidence type="ECO:0000256" key="3">
    <source>
        <dbReference type="ARBA" id="ARBA00022448"/>
    </source>
</evidence>
<dbReference type="Pfam" id="PF13609">
    <property type="entry name" value="Porin_4"/>
    <property type="match status" value="1"/>
</dbReference>
<feature type="domain" description="Porin" evidence="13">
    <location>
        <begin position="90"/>
        <end position="495"/>
    </location>
</feature>
<evidence type="ECO:0000259" key="13">
    <source>
        <dbReference type="Pfam" id="PF13609"/>
    </source>
</evidence>
<evidence type="ECO:0000256" key="7">
    <source>
        <dbReference type="ARBA" id="ARBA00023065"/>
    </source>
</evidence>
<keyword evidence="4" id="KW-1134">Transmembrane beta strand</keyword>
<evidence type="ECO:0000313" key="14">
    <source>
        <dbReference type="EMBL" id="SHN65666.1"/>
    </source>
</evidence>
<comment type="subunit">
    <text evidence="2">Homotrimer.</text>
</comment>
<evidence type="ECO:0000256" key="8">
    <source>
        <dbReference type="ARBA" id="ARBA00023114"/>
    </source>
</evidence>
<evidence type="ECO:0000256" key="4">
    <source>
        <dbReference type="ARBA" id="ARBA00022452"/>
    </source>
</evidence>
<organism evidence="14 15">
    <name type="scientific">Bradyrhizobium erythrophlei</name>
    <dbReference type="NCBI Taxonomy" id="1437360"/>
    <lineage>
        <taxon>Bacteria</taxon>
        <taxon>Pseudomonadati</taxon>
        <taxon>Pseudomonadota</taxon>
        <taxon>Alphaproteobacteria</taxon>
        <taxon>Hyphomicrobiales</taxon>
        <taxon>Nitrobacteraceae</taxon>
        <taxon>Bradyrhizobium</taxon>
    </lineage>
</organism>
<proteinExistence type="predicted"/>
<keyword evidence="7" id="KW-0406">Ion transport</keyword>
<comment type="subcellular location">
    <subcellularLocation>
        <location evidence="1">Cell outer membrane</location>
        <topology evidence="1">Multi-pass membrane protein</topology>
    </subcellularLocation>
</comment>
<dbReference type="AlphaFoldDB" id="A0A1M7T4M7"/>
<dbReference type="Gene3D" id="2.40.160.10">
    <property type="entry name" value="Porin"/>
    <property type="match status" value="1"/>
</dbReference>
<protein>
    <submittedName>
        <fullName evidence="14">Outer membrane protein (Porin)</fullName>
    </submittedName>
</protein>
<feature type="signal peptide" evidence="12">
    <location>
        <begin position="1"/>
        <end position="20"/>
    </location>
</feature>
<evidence type="ECO:0000256" key="2">
    <source>
        <dbReference type="ARBA" id="ARBA00011233"/>
    </source>
</evidence>
<dbReference type="Proteomes" id="UP000184096">
    <property type="component" value="Chromosome I"/>
</dbReference>
<keyword evidence="3" id="KW-0813">Transport</keyword>
<reference evidence="15" key="1">
    <citation type="submission" date="2016-11" db="EMBL/GenBank/DDBJ databases">
        <authorList>
            <person name="Varghese N."/>
            <person name="Submissions S."/>
        </authorList>
    </citation>
    <scope>NUCLEOTIDE SEQUENCE [LARGE SCALE GENOMIC DNA]</scope>
    <source>
        <strain evidence="15">GAS401</strain>
    </source>
</reference>
<evidence type="ECO:0000256" key="11">
    <source>
        <dbReference type="SAM" id="Coils"/>
    </source>
</evidence>
<evidence type="ECO:0000256" key="12">
    <source>
        <dbReference type="SAM" id="SignalP"/>
    </source>
</evidence>
<keyword evidence="11" id="KW-0175">Coiled coil</keyword>
<evidence type="ECO:0000256" key="10">
    <source>
        <dbReference type="ARBA" id="ARBA00023237"/>
    </source>
</evidence>
<dbReference type="PANTHER" id="PTHR34501">
    <property type="entry name" value="PROTEIN YDDL-RELATED"/>
    <property type="match status" value="1"/>
</dbReference>